<feature type="transmembrane region" description="Helical" evidence="1">
    <location>
        <begin position="169"/>
        <end position="187"/>
    </location>
</feature>
<keyword evidence="3" id="KW-1185">Reference proteome</keyword>
<organism evidence="2 3">
    <name type="scientific">Paramecium primaurelia</name>
    <dbReference type="NCBI Taxonomy" id="5886"/>
    <lineage>
        <taxon>Eukaryota</taxon>
        <taxon>Sar</taxon>
        <taxon>Alveolata</taxon>
        <taxon>Ciliophora</taxon>
        <taxon>Intramacronucleata</taxon>
        <taxon>Oligohymenophorea</taxon>
        <taxon>Peniculida</taxon>
        <taxon>Parameciidae</taxon>
        <taxon>Paramecium</taxon>
    </lineage>
</organism>
<feature type="transmembrane region" description="Helical" evidence="1">
    <location>
        <begin position="41"/>
        <end position="60"/>
    </location>
</feature>
<feature type="transmembrane region" description="Helical" evidence="1">
    <location>
        <begin position="80"/>
        <end position="109"/>
    </location>
</feature>
<protein>
    <recommendedName>
        <fullName evidence="4">Transmembrane protein</fullName>
    </recommendedName>
</protein>
<reference evidence="2" key="1">
    <citation type="submission" date="2021-01" db="EMBL/GenBank/DDBJ databases">
        <authorList>
            <consortium name="Genoscope - CEA"/>
            <person name="William W."/>
        </authorList>
    </citation>
    <scope>NUCLEOTIDE SEQUENCE</scope>
</reference>
<gene>
    <name evidence="2" type="ORF">PPRIM_AZ9-3.1.T0250272</name>
</gene>
<comment type="caution">
    <text evidence="2">The sequence shown here is derived from an EMBL/GenBank/DDBJ whole genome shotgun (WGS) entry which is preliminary data.</text>
</comment>
<evidence type="ECO:0000256" key="1">
    <source>
        <dbReference type="SAM" id="Phobius"/>
    </source>
</evidence>
<sequence>MILNEISRDDEQQSFVSLNNRDLSAQTQTNLKQQITYLPPMYASISFIVLFAAILSQLQYPRAQTFPLFLELPFQKNQLFTVQQIIILIYQIGNALMSLIGILIYYLIYQTNQKISQKLRFNQRYEHFKPFSFQIFLSGVSAHLSFLAFALLPIEQKNQANFLYTEDRILLTFSFLMNFLYTSYYMCYKQSSKKQKIPNQLKEYSLSQQIKAALFTVICFLFTAFVSVNFISLFMGMPMAQGEPNLNDGLSASEDFIANMVSEIYSTLSYSLYLMNSLFIGMFYTDFKKINLIMIIDQEIVLSRNQKSI</sequence>
<evidence type="ECO:0000313" key="2">
    <source>
        <dbReference type="EMBL" id="CAD8057115.1"/>
    </source>
</evidence>
<dbReference type="Proteomes" id="UP000688137">
    <property type="component" value="Unassembled WGS sequence"/>
</dbReference>
<evidence type="ECO:0008006" key="4">
    <source>
        <dbReference type="Google" id="ProtNLM"/>
    </source>
</evidence>
<keyword evidence="1" id="KW-0472">Membrane</keyword>
<proteinExistence type="predicted"/>
<dbReference type="EMBL" id="CAJJDM010000023">
    <property type="protein sequence ID" value="CAD8057115.1"/>
    <property type="molecule type" value="Genomic_DNA"/>
</dbReference>
<name>A0A8S1KT73_PARPR</name>
<keyword evidence="1" id="KW-1133">Transmembrane helix</keyword>
<feature type="transmembrane region" description="Helical" evidence="1">
    <location>
        <begin position="130"/>
        <end position="154"/>
    </location>
</feature>
<dbReference type="AlphaFoldDB" id="A0A8S1KT73"/>
<feature type="transmembrane region" description="Helical" evidence="1">
    <location>
        <begin position="264"/>
        <end position="284"/>
    </location>
</feature>
<accession>A0A8S1KT73</accession>
<keyword evidence="1" id="KW-0812">Transmembrane</keyword>
<feature type="transmembrane region" description="Helical" evidence="1">
    <location>
        <begin position="212"/>
        <end position="235"/>
    </location>
</feature>
<evidence type="ECO:0000313" key="3">
    <source>
        <dbReference type="Proteomes" id="UP000688137"/>
    </source>
</evidence>